<protein>
    <submittedName>
        <fullName evidence="1">Uncharacterized protein</fullName>
    </submittedName>
</protein>
<evidence type="ECO:0000313" key="2">
    <source>
        <dbReference type="Proteomes" id="UP001237207"/>
    </source>
</evidence>
<proteinExistence type="predicted"/>
<sequence>MMEEKEILKALELPKETHVLRTFPFNRLAPRFTVNDKKFFQEVVETHGVRLLATINTKTTNIPVYEDAETVYQEIHLFQIKVKNLKWTERIYRILAEAMPYPLFIRFVAGYKTKWIGAIHQKVAKTGLLKISTFAE</sequence>
<reference evidence="1" key="1">
    <citation type="submission" date="2023-07" db="EMBL/GenBank/DDBJ databases">
        <title>Genomic Encyclopedia of Type Strains, Phase IV (KMG-IV): sequencing the most valuable type-strain genomes for metagenomic binning, comparative biology and taxonomic classification.</title>
        <authorList>
            <person name="Goeker M."/>
        </authorList>
    </citation>
    <scope>NUCLEOTIDE SEQUENCE</scope>
    <source>
        <strain evidence="1">DSM 23947</strain>
    </source>
</reference>
<dbReference type="InterPro" id="IPR025503">
    <property type="entry name" value="DUF4391"/>
</dbReference>
<accession>A0AAJ1WM15</accession>
<organism evidence="1 2">
    <name type="scientific">Oikeobacillus pervagus</name>
    <dbReference type="NCBI Taxonomy" id="1325931"/>
    <lineage>
        <taxon>Bacteria</taxon>
        <taxon>Bacillati</taxon>
        <taxon>Bacillota</taxon>
        <taxon>Bacilli</taxon>
        <taxon>Bacillales</taxon>
        <taxon>Bacillaceae</taxon>
        <taxon>Oikeobacillus</taxon>
    </lineage>
</organism>
<dbReference type="EMBL" id="JAUSUC010000085">
    <property type="protein sequence ID" value="MDQ0216841.1"/>
    <property type="molecule type" value="Genomic_DNA"/>
</dbReference>
<name>A0AAJ1WM15_9BACI</name>
<comment type="caution">
    <text evidence="1">The sequence shown here is derived from an EMBL/GenBank/DDBJ whole genome shotgun (WGS) entry which is preliminary data.</text>
</comment>
<evidence type="ECO:0000313" key="1">
    <source>
        <dbReference type="EMBL" id="MDQ0216841.1"/>
    </source>
</evidence>
<gene>
    <name evidence="1" type="ORF">J2S13_003339</name>
</gene>
<dbReference type="Pfam" id="PF14335">
    <property type="entry name" value="DUF4391"/>
    <property type="match status" value="1"/>
</dbReference>
<keyword evidence="2" id="KW-1185">Reference proteome</keyword>
<dbReference type="Proteomes" id="UP001237207">
    <property type="component" value="Unassembled WGS sequence"/>
</dbReference>
<dbReference type="AlphaFoldDB" id="A0AAJ1WM15"/>